<keyword evidence="7" id="KW-0645">Protease</keyword>
<keyword evidence="18" id="KW-0446">Lipid-binding</keyword>
<evidence type="ECO:0000313" key="24">
    <source>
        <dbReference type="EMBL" id="KPD03648.1"/>
    </source>
</evidence>
<evidence type="ECO:0000256" key="14">
    <source>
        <dbReference type="ARBA" id="ARBA00022837"/>
    </source>
</evidence>
<evidence type="ECO:0000256" key="2">
    <source>
        <dbReference type="ARBA" id="ARBA00004165"/>
    </source>
</evidence>
<evidence type="ECO:0000256" key="6">
    <source>
        <dbReference type="ARBA" id="ARBA00022656"/>
    </source>
</evidence>
<dbReference type="InterPro" id="IPR011049">
    <property type="entry name" value="Serralysin-like_metalloprot_C"/>
</dbReference>
<dbReference type="Gene3D" id="3.40.50.11050">
    <property type="match status" value="2"/>
</dbReference>
<keyword evidence="4" id="KW-1032">Host cell membrane</keyword>
<comment type="subcellular location">
    <subcellularLocation>
        <location evidence="2">Host cell membrane</location>
    </subcellularLocation>
    <subcellularLocation>
        <location evidence="21">Host cytoplasm</location>
        <location evidence="21">Host cytosol</location>
    </subcellularLocation>
    <subcellularLocation>
        <location evidence="3">Secreted</location>
    </subcellularLocation>
</comment>
<keyword evidence="16" id="KW-1043">Host membrane</keyword>
<keyword evidence="17" id="KW-0843">Virulence</keyword>
<evidence type="ECO:0000259" key="23">
    <source>
        <dbReference type="PROSITE" id="PS51771"/>
    </source>
</evidence>
<evidence type="ECO:0000256" key="4">
    <source>
        <dbReference type="ARBA" id="ARBA00022511"/>
    </source>
</evidence>
<organism evidence="24 25">
    <name type="scientific">Moellerella wisconsensis ATCC 35017</name>
    <dbReference type="NCBI Taxonomy" id="1354267"/>
    <lineage>
        <taxon>Bacteria</taxon>
        <taxon>Pseudomonadati</taxon>
        <taxon>Pseudomonadota</taxon>
        <taxon>Gammaproteobacteria</taxon>
        <taxon>Enterobacterales</taxon>
        <taxon>Morganellaceae</taxon>
        <taxon>Moellerella</taxon>
    </lineage>
</organism>
<dbReference type="GO" id="GO:0005576">
    <property type="term" value="C:extracellular region"/>
    <property type="evidence" value="ECO:0007669"/>
    <property type="project" value="UniProtKB-SubCell"/>
</dbReference>
<evidence type="ECO:0000256" key="21">
    <source>
        <dbReference type="ARBA" id="ARBA00023586"/>
    </source>
</evidence>
<accession>A0A0N1KJ60</accession>
<keyword evidence="11" id="KW-0378">Hydrolase</keyword>
<reference evidence="24 25" key="1">
    <citation type="submission" date="2015-07" db="EMBL/GenBank/DDBJ databases">
        <title>ATOL: Assembling a taxonomically balanced genome-scale reconstruction of the evolutionary history of the Enterobacteriaceae.</title>
        <authorList>
            <person name="Plunkett G.III."/>
            <person name="Neeno-Eckwall E.C."/>
            <person name="Glasner J.D."/>
            <person name="Perna N.T."/>
        </authorList>
    </citation>
    <scope>NUCLEOTIDE SEQUENCE [LARGE SCALE GENOMIC DNA]</scope>
    <source>
        <strain evidence="24 25">ATCC 35017</strain>
    </source>
</reference>
<evidence type="ECO:0000256" key="22">
    <source>
        <dbReference type="SAM" id="Phobius"/>
    </source>
</evidence>
<evidence type="ECO:0000256" key="13">
    <source>
        <dbReference type="ARBA" id="ARBA00022813"/>
    </source>
</evidence>
<evidence type="ECO:0000256" key="16">
    <source>
        <dbReference type="ARBA" id="ARBA00022870"/>
    </source>
</evidence>
<dbReference type="InterPro" id="IPR050557">
    <property type="entry name" value="RTX_toxin/Mannuronan_C5-epim"/>
</dbReference>
<keyword evidence="19 22" id="KW-0472">Membrane</keyword>
<dbReference type="OrthoDB" id="1550625at2"/>
<keyword evidence="25" id="KW-1185">Reference proteome</keyword>
<feature type="transmembrane region" description="Helical" evidence="22">
    <location>
        <begin position="1667"/>
        <end position="1685"/>
    </location>
</feature>
<feature type="domain" description="Peptidase C80" evidence="23">
    <location>
        <begin position="556"/>
        <end position="732"/>
    </location>
</feature>
<dbReference type="GO" id="GO:0090729">
    <property type="term" value="F:toxin activity"/>
    <property type="evidence" value="ECO:0007669"/>
    <property type="project" value="UniProtKB-KW"/>
</dbReference>
<dbReference type="GO" id="GO:0008234">
    <property type="term" value="F:cysteine-type peptidase activity"/>
    <property type="evidence" value="ECO:0007669"/>
    <property type="project" value="UniProtKB-KW"/>
</dbReference>
<dbReference type="PANTHER" id="PTHR38340:SF1">
    <property type="entry name" value="S-LAYER PROTEIN"/>
    <property type="match status" value="1"/>
</dbReference>
<evidence type="ECO:0000256" key="12">
    <source>
        <dbReference type="ARBA" id="ARBA00022807"/>
    </source>
</evidence>
<dbReference type="InterPro" id="IPR020974">
    <property type="entry name" value="CPD_dom"/>
</dbReference>
<evidence type="ECO:0000313" key="25">
    <source>
        <dbReference type="Proteomes" id="UP000053226"/>
    </source>
</evidence>
<dbReference type="PROSITE" id="PS51771">
    <property type="entry name" value="CGT_MARTX_CPD"/>
    <property type="match status" value="2"/>
</dbReference>
<dbReference type="Pfam" id="PF11713">
    <property type="entry name" value="Peptidase_C80"/>
    <property type="match status" value="1"/>
</dbReference>
<dbReference type="Pfam" id="PF00353">
    <property type="entry name" value="HemolysinCabind"/>
    <property type="match status" value="3"/>
</dbReference>
<feature type="transmembrane region" description="Helical" evidence="22">
    <location>
        <begin position="1733"/>
        <end position="1752"/>
    </location>
</feature>
<dbReference type="CDD" id="cd20500">
    <property type="entry name" value="Peptidase_C80"/>
    <property type="match status" value="1"/>
</dbReference>
<keyword evidence="22" id="KW-0812">Transmembrane</keyword>
<keyword evidence="8" id="KW-0808">Transferase</keyword>
<keyword evidence="5" id="KW-0964">Secreted</keyword>
<feature type="transmembrane region" description="Helical" evidence="22">
    <location>
        <begin position="1706"/>
        <end position="1727"/>
    </location>
</feature>
<evidence type="ECO:0000256" key="11">
    <source>
        <dbReference type="ARBA" id="ARBA00022801"/>
    </source>
</evidence>
<comment type="cofactor">
    <cofactor evidence="1">
        <name>Mg(2+)</name>
        <dbReference type="ChEBI" id="CHEBI:18420"/>
    </cofactor>
</comment>
<dbReference type="RefSeq" id="WP_053907523.1">
    <property type="nucleotide sequence ID" value="NZ_CAWMUS010000009.1"/>
</dbReference>
<keyword evidence="10" id="KW-0677">Repeat</keyword>
<dbReference type="SUPFAM" id="SSF51120">
    <property type="entry name" value="beta-Roll"/>
    <property type="match status" value="3"/>
</dbReference>
<dbReference type="GO" id="GO:0016740">
    <property type="term" value="F:transferase activity"/>
    <property type="evidence" value="ECO:0007669"/>
    <property type="project" value="UniProtKB-KW"/>
</dbReference>
<keyword evidence="15" id="KW-0460">Magnesium</keyword>
<gene>
    <name evidence="24" type="ORF">M992_0938</name>
</gene>
<keyword evidence="14" id="KW-0106">Calcium</keyword>
<evidence type="ECO:0000256" key="19">
    <source>
        <dbReference type="ARBA" id="ARBA00023136"/>
    </source>
</evidence>
<evidence type="ECO:0000256" key="20">
    <source>
        <dbReference type="ARBA" id="ARBA00023200"/>
    </source>
</evidence>
<evidence type="ECO:0000256" key="5">
    <source>
        <dbReference type="ARBA" id="ARBA00022525"/>
    </source>
</evidence>
<dbReference type="PRINTS" id="PR00313">
    <property type="entry name" value="CABNDNGRPT"/>
</dbReference>
<evidence type="ECO:0000256" key="10">
    <source>
        <dbReference type="ARBA" id="ARBA00022737"/>
    </source>
</evidence>
<dbReference type="GO" id="GO:0020002">
    <property type="term" value="C:host cell plasma membrane"/>
    <property type="evidence" value="ECO:0007669"/>
    <property type="project" value="UniProtKB-SubCell"/>
</dbReference>
<dbReference type="EMBL" id="LGAA01000009">
    <property type="protein sequence ID" value="KPD03648.1"/>
    <property type="molecule type" value="Genomic_DNA"/>
</dbReference>
<dbReference type="Proteomes" id="UP000053226">
    <property type="component" value="Unassembled WGS sequence"/>
</dbReference>
<dbReference type="GO" id="GO:0044164">
    <property type="term" value="C:host cell cytosol"/>
    <property type="evidence" value="ECO:0007669"/>
    <property type="project" value="UniProtKB-SubCell"/>
</dbReference>
<dbReference type="GO" id="GO:0006508">
    <property type="term" value="P:proteolysis"/>
    <property type="evidence" value="ECO:0007669"/>
    <property type="project" value="UniProtKB-KW"/>
</dbReference>
<evidence type="ECO:0000256" key="15">
    <source>
        <dbReference type="ARBA" id="ARBA00022842"/>
    </source>
</evidence>
<keyword evidence="13" id="KW-0068">Autocatalytic cleavage</keyword>
<dbReference type="GO" id="GO:0008289">
    <property type="term" value="F:lipid binding"/>
    <property type="evidence" value="ECO:0007669"/>
    <property type="project" value="UniProtKB-KW"/>
</dbReference>
<dbReference type="CDD" id="cd20494">
    <property type="entry name" value="C58_RtxA"/>
    <property type="match status" value="1"/>
</dbReference>
<keyword evidence="22" id="KW-1133">Transmembrane helix</keyword>
<evidence type="ECO:0000256" key="1">
    <source>
        <dbReference type="ARBA" id="ARBA00001946"/>
    </source>
</evidence>
<dbReference type="GO" id="GO:0005509">
    <property type="term" value="F:calcium ion binding"/>
    <property type="evidence" value="ECO:0007669"/>
    <property type="project" value="InterPro"/>
</dbReference>
<protein>
    <recommendedName>
        <fullName evidence="23">Peptidase C80 domain-containing protein</fullName>
    </recommendedName>
</protein>
<dbReference type="InterPro" id="IPR038383">
    <property type="entry name" value="CPD_dom_sf"/>
</dbReference>
<keyword evidence="9" id="KW-0479">Metal-binding</keyword>
<dbReference type="Gene3D" id="2.150.10.10">
    <property type="entry name" value="Serralysin-like metalloprotease, C-terminal"/>
    <property type="match status" value="3"/>
</dbReference>
<name>A0A0N1KJ60_9GAMM</name>
<evidence type="ECO:0000256" key="7">
    <source>
        <dbReference type="ARBA" id="ARBA00022670"/>
    </source>
</evidence>
<feature type="domain" description="Peptidase C80" evidence="23">
    <location>
        <begin position="854"/>
        <end position="1029"/>
    </location>
</feature>
<evidence type="ECO:0000256" key="8">
    <source>
        <dbReference type="ARBA" id="ARBA00022679"/>
    </source>
</evidence>
<proteinExistence type="predicted"/>
<comment type="caution">
    <text evidence="24">The sequence shown here is derived from an EMBL/GenBank/DDBJ whole genome shotgun (WGS) entry which is preliminary data.</text>
</comment>
<sequence length="2982" mass="334608">MPVNNKSVKQIGFDQLDAIMYIQANNQSAYVKKLMTEHGQNNAAHGGFCYGFSTSYLLYAANGQGEEYLKLLGDLYTITHKKEVYFGDLYRIREEAKEMHAKSLFVKLINEVVSIQTNHSNTVKMANYYIDIDNSENIIITHDNFEKHLVTVLDKYQSIYSDEGNLLYKSFIEQMKVSLKKYYPVLLAKKDSDLTNEGRELRLDPLLIELQTHFGERLSSLEKNFTMDDTKTLLKVLIIDTQKEIVNRMISSNKTNGIIFDSKEYPHQISNDYEIRVKLSEFTRKIASYTNKEKPILYQFFSDNHVMAIKVDYNKGLWKYSFFDPNTGLKNFSSKKNFISYIKDFVKLNSENYKFPDLGNGDYSITYSSYELDTKISTRKKLTQLNELDIKITENTLLAERKIKVNLNGDKTKILTYESFNPETKIAQLILTQDNKKTTIYTDILDSVDFKSSIQANLETLKKTKNKIFISKNDALVYNVNKKSLINKIDPTNTSQLFGKPVAQLDRGFSDIYQADLSSHHPGSFAGEHTPSTENINNWHNPLDYIKGLNAHLPQAERVINPTEYAHNVFIQIAGDQDVALGTLKAMSKHPDNSTVIQYDIPTKQWKVLQGALDTPVVGKIRWVVIGHGNRTGKKTPTLFQGNTALEFVEGIKHLNTTLLSNYKPNKMVLLGCHLARGGIVENFALKAAQLFSQQGMEIPIVAYNRAVGNYASGHKIFWSHDSSDITTQTKEHKYIYQYDKVSGQVSINNKPAALHFIDELRRGEIELWQLVGADETNSLKLFKKSNTQLDFDLIKKVAFHNEGYKKFLQVITQPQFPTAQELQQQLLTQLEPLNIEHIPLWRMIDPQPLSDGNQAVTTKDNKKLYLVIRTGDGDISRSQAERVAAAFPENTLVIQLNTNNQQMMVEYGDVHKLALLPEQQWLLLQNSSSAENSAQLMADSLKKLQQHYLLSNPEKIVFAPITEKSSPANIDQGPFTQQLAELLEQKGFNTLIEVQHIIDSPPDLAVDEHGKVQDNQTPHQQVDSLLKKLALDDILPSKMTLESHPYLKHYFTDAEGQLDNHKLQVAFNDPLLSSRIHQFLNQNIDDAGLAQGRWDALFAVDTAGTLQQHAADITKIITAISDNPGILPVLSETSIQRLSLLFPANNGVNHGDIIDLINHPKKLSLFKHNLATFAELSADNFTGEQGALKNLTLFQALEKHAVSLGARLNDFSQLVNIAKKYAPGSQIRLINHGIYQKTGATPHSDHQLGVIYSLLRQGVTPDHTLAYLERMTQLEQQQRRGILSTTENDLLTKMQQLNLSATTYLDKLSITTENQSITRQLLAMTRNSTLLLKGKSTTYTVSYHSESGEYDLSFFDPSGVELRLNILQQGASQHKFAEMVMSYLNEEIVQADKSLISRGKLAGFDMDENKDFRTDIQQMDHDRLDDEYFKLIDPFLDKSDRIITHSHFDEPQNRFIDFHNEKISLHTLQHLGATIAGNPLTGDNIYTVDGLKNIRFNAGKLAAALTLMDGSEQDITLLKIIRKQIDDLGISRIVDNYADFIDSAVIGKQLSYIQKNIEVDSVTVSATTLEHLRSSGIKLPRYSRIANRAGQVMGGVGAIMSLISLSSQLKHLDNPDITPEELAEVEKNIYLTCASAFFNYGDMILQPMLLELAYAKTSSFNIASTIAAKVVILFNLVGIGLDIYQAYDALSKLDGVTDVKARQDLFVSAGLSIGSAVVGGLTVVGILAGSAVIPVVGLVIGGALLVGGMIYNGVRAVERITDEINISLERQIEEGFRGMLGFDPTLRSQQEMSLKRYSEGSQKAYWEHELAYFKTAIYPSGFVSHLSVIETPRLIDAPRYYLIDKLGNYFGGKLGRHATPSHGVQIGYTKHEAPTFSQQEADLLLADYHLWGDGNARLTLAVDKDCDHKFTKLKKDLIDYQWDGGQASDDILVLNSAYNNPLLTEFMQRQGLSQSQLEQPIERQLASSKALAWNIFSLRDKYATVLGPNLSMDEILRHYFKQIKNDIPNVARYLTSQRLKGLSINTATGNDVVIGKMNEINAVQVFAGQKFVVGGNRNDYFYLRDHSLISLSARGENRPTKYFDGQGGSDSLIINERPEAYSVEVDLDNNRVIYHSENREKSLDAAHIQHIENIIIRGNSDDIVRGNEQNNVIDGSLGDDKLYGYNGDDKLILATGYANGGEGNDSYHLRRYEWHRQLNNFSRIEKRYDAKTKRFSEHKVINSQYRDLNSTEYMRQVVLDEDTLSESTVDLEYSLNEITEMSVNGTSLFITFNMPSSTIEGVDFSKVTSKLRLELKNVYINTGDGRKVRHRYMLRTRDGFLLTSQLGDLAKDNTANIDRDLFSITYLQNNDQLSVDPDKSIQFDESLGKLTIDNKRTYTTPSWGKFNPIGQGMNVVYTGNDDNNQMSHLGAGNKIYVSHGQDIYQLNQAFDRGEIIFDFYRVKDCYTAKDTIVLILPNENGYMLSMSGQTLRLIDAFGEQRLAVRFANFDDKIAKKVIIQDKYSNVFKVNLHPEGSNVTPLYSPNQSTEHGDVITLPQGYQDISGVIDGMEGNDVISDNSQQGRIIRGGAGNDIIKVLGGYNVIYGGQDNDFLYGGAQSDFLLSDDGDELLAGGGGDDHYLVDGRGKGTVEIDDDIGDNYIHLLNFTEGYTTEVLKNGALMHCYTSTTGRTVKIKQPTVSQLSEAKNAHNQVHHYAQLPEKFQTLVEVNLSPLVNYLTEKSQQKKISSEFLLWKPANGMDGVLIGSDKLLTTYAVDNKLTLTQDHRRSDWLVEFDNHPMPIVDNSAQGRVFKGSDADDQLQITGNANNLLYSGAGNDHFTAGDGDDLFISLQGQDTFNGGAGNDSYLVDGNGQGDVIIEDTLGRNHLHLINFKSEPVGRTKSLSGNRIEQMYQSNSGRKVFIRKSRGFVAVVSDIEIHHYQQMPDSIPDSKGQTTDEVIDKLISNMVSLREAVEISHAAASEAEKKVWSPAAVFEHRMNAG</sequence>
<dbReference type="PANTHER" id="PTHR38340">
    <property type="entry name" value="S-LAYER PROTEIN"/>
    <property type="match status" value="1"/>
</dbReference>
<keyword evidence="6" id="KW-0800">Toxin</keyword>
<dbReference type="InterPro" id="IPR001343">
    <property type="entry name" value="Hemolysn_Ca-bd"/>
</dbReference>
<evidence type="ECO:0000256" key="18">
    <source>
        <dbReference type="ARBA" id="ARBA00023121"/>
    </source>
</evidence>
<keyword evidence="20" id="KW-1035">Host cytoplasm</keyword>
<evidence type="ECO:0000256" key="3">
    <source>
        <dbReference type="ARBA" id="ARBA00004613"/>
    </source>
</evidence>
<keyword evidence="12" id="KW-0788">Thiol protease</keyword>
<evidence type="ECO:0000256" key="17">
    <source>
        <dbReference type="ARBA" id="ARBA00023026"/>
    </source>
</evidence>
<evidence type="ECO:0000256" key="9">
    <source>
        <dbReference type="ARBA" id="ARBA00022723"/>
    </source>
</evidence>